<dbReference type="Pfam" id="PF13439">
    <property type="entry name" value="Glyco_transf_4"/>
    <property type="match status" value="1"/>
</dbReference>
<dbReference type="AlphaFoldDB" id="C4IDA3"/>
<comment type="caution">
    <text evidence="4">The sequence shown here is derived from an EMBL/GenBank/DDBJ whole genome shotgun (WGS) entry which is preliminary data.</text>
</comment>
<dbReference type="PANTHER" id="PTHR46401">
    <property type="entry name" value="GLYCOSYLTRANSFERASE WBBK-RELATED"/>
    <property type="match status" value="1"/>
</dbReference>
<name>C4IDA3_CLOBU</name>
<dbReference type="GO" id="GO:0009103">
    <property type="term" value="P:lipopolysaccharide biosynthetic process"/>
    <property type="evidence" value="ECO:0007669"/>
    <property type="project" value="TreeGrafter"/>
</dbReference>
<evidence type="ECO:0000259" key="3">
    <source>
        <dbReference type="Pfam" id="PF13439"/>
    </source>
</evidence>
<dbReference type="GO" id="GO:0016757">
    <property type="term" value="F:glycosyltransferase activity"/>
    <property type="evidence" value="ECO:0007669"/>
    <property type="project" value="InterPro"/>
</dbReference>
<feature type="domain" description="Glycosyltransferase subfamily 4-like N-terminal" evidence="3">
    <location>
        <begin position="24"/>
        <end position="192"/>
    </location>
</feature>
<dbReference type="Gene3D" id="3.40.50.2000">
    <property type="entry name" value="Glycogen Phosphorylase B"/>
    <property type="match status" value="2"/>
</dbReference>
<dbReference type="Proteomes" id="UP000003081">
    <property type="component" value="Unassembled WGS sequence"/>
</dbReference>
<evidence type="ECO:0000256" key="1">
    <source>
        <dbReference type="ARBA" id="ARBA00022679"/>
    </source>
</evidence>
<dbReference type="PANTHER" id="PTHR46401:SF2">
    <property type="entry name" value="GLYCOSYLTRANSFERASE WBBK-RELATED"/>
    <property type="match status" value="1"/>
</dbReference>
<accession>C4IDA3</accession>
<dbReference type="HOGENOM" id="CLU_009583_2_2_9"/>
<dbReference type="SUPFAM" id="SSF53756">
    <property type="entry name" value="UDP-Glycosyltransferase/glycogen phosphorylase"/>
    <property type="match status" value="1"/>
</dbReference>
<protein>
    <submittedName>
        <fullName evidence="4">Glycosyl transferase, group 1</fullName>
    </submittedName>
</protein>
<keyword evidence="1 4" id="KW-0808">Transferase</keyword>
<dbReference type="RefSeq" id="WP_003407075.1">
    <property type="nucleotide sequence ID" value="NZ_ACOM01000002.1"/>
</dbReference>
<evidence type="ECO:0000259" key="2">
    <source>
        <dbReference type="Pfam" id="PF00534"/>
    </source>
</evidence>
<reference evidence="4 5" key="1">
    <citation type="submission" date="2009-08" db="EMBL/GenBank/DDBJ databases">
        <authorList>
            <person name="Shrivastava S."/>
            <person name="Brinkac L.B."/>
            <person name="Brown J.L."/>
            <person name="Bruce D.B."/>
            <person name="Detter C."/>
            <person name="Green L.D."/>
            <person name="Munk C.A."/>
            <person name="Rogers Y.C."/>
            <person name="Tapia R."/>
            <person name="Sims D.R."/>
            <person name="Smith L.A."/>
            <person name="Smith T.J."/>
            <person name="Sutton G."/>
            <person name="Brettin T."/>
        </authorList>
    </citation>
    <scope>NUCLEOTIDE SEQUENCE [LARGE SCALE GENOMIC DNA]</scope>
    <source>
        <strain evidence="5">E4 str. BoNT E BL5262</strain>
    </source>
</reference>
<dbReference type="EMBL" id="ACOM01000002">
    <property type="protein sequence ID" value="EEP55823.1"/>
    <property type="molecule type" value="Genomic_DNA"/>
</dbReference>
<feature type="domain" description="Glycosyl transferase family 1" evidence="2">
    <location>
        <begin position="201"/>
        <end position="346"/>
    </location>
</feature>
<dbReference type="CDD" id="cd03801">
    <property type="entry name" value="GT4_PimA-like"/>
    <property type="match status" value="1"/>
</dbReference>
<gene>
    <name evidence="4" type="ORF">CLP_3332</name>
</gene>
<dbReference type="InterPro" id="IPR001296">
    <property type="entry name" value="Glyco_trans_1"/>
</dbReference>
<dbReference type="eggNOG" id="COG0438">
    <property type="taxonomic scope" value="Bacteria"/>
</dbReference>
<organism evidence="4 5">
    <name type="scientific">Clostridium butyricum E4 str. BoNT E BL5262</name>
    <dbReference type="NCBI Taxonomy" id="632245"/>
    <lineage>
        <taxon>Bacteria</taxon>
        <taxon>Bacillati</taxon>
        <taxon>Bacillota</taxon>
        <taxon>Clostridia</taxon>
        <taxon>Eubacteriales</taxon>
        <taxon>Clostridiaceae</taxon>
        <taxon>Clostridium</taxon>
    </lineage>
</organism>
<sequence>MLMKGNDNMKIAMIGHKRIPSREGGVEIVVEELSKRLVKKGHSVTAYNRKGHHISGKEFDCINNEDSDNFEGIKVVTVPTIEYKGLAAVTSSFFATIKAIFYKYDCIHYHAEGPCVMLIISHLFGIRTVATIHGLDWARSKWGGFATCYLKLGEKIAAKYADEIIVLSDNIKKYFENTYNRKTVYIPNGINKAKIKECNLIKQKWGLKKDSYILFVGRIVPEKGVQYLIDAFKQVDTDKQLVIAGGASDTSEFMKKTIETAKDDKRIIFTGFVQGEILEELYSNAYLYTLPSDLEGMPISLLEAMSYGNCCLVSDIPECLEVVQNKAAVFKKSSVEDLEKKLQILCCDFLLVNKYKNSASNFICSRYNWDSVINDTLQLYYKESNEVGIPLSNE</sequence>
<dbReference type="InterPro" id="IPR028098">
    <property type="entry name" value="Glyco_trans_4-like_N"/>
</dbReference>
<evidence type="ECO:0000313" key="5">
    <source>
        <dbReference type="Proteomes" id="UP000003081"/>
    </source>
</evidence>
<keyword evidence="5" id="KW-1185">Reference proteome</keyword>
<evidence type="ECO:0000313" key="4">
    <source>
        <dbReference type="EMBL" id="EEP55823.1"/>
    </source>
</evidence>
<dbReference type="Pfam" id="PF00534">
    <property type="entry name" value="Glycos_transf_1"/>
    <property type="match status" value="1"/>
</dbReference>
<proteinExistence type="predicted"/>